<dbReference type="EMBL" id="CM029044">
    <property type="protein sequence ID" value="KAG2605778.1"/>
    <property type="molecule type" value="Genomic_DNA"/>
</dbReference>
<keyword evidence="3" id="KW-1185">Reference proteome</keyword>
<name>A0A8T0T832_PANVG</name>
<reference evidence="2" key="1">
    <citation type="submission" date="2020-05" db="EMBL/GenBank/DDBJ databases">
        <title>WGS assembly of Panicum virgatum.</title>
        <authorList>
            <person name="Lovell J.T."/>
            <person name="Jenkins J."/>
            <person name="Shu S."/>
            <person name="Juenger T.E."/>
            <person name="Schmutz J."/>
        </authorList>
    </citation>
    <scope>NUCLEOTIDE SEQUENCE</scope>
    <source>
        <strain evidence="2">AP13</strain>
    </source>
</reference>
<comment type="caution">
    <text evidence="2">The sequence shown here is derived from an EMBL/GenBank/DDBJ whole genome shotgun (WGS) entry which is preliminary data.</text>
</comment>
<feature type="compositionally biased region" description="Low complexity" evidence="1">
    <location>
        <begin position="210"/>
        <end position="223"/>
    </location>
</feature>
<proteinExistence type="predicted"/>
<feature type="region of interest" description="Disordered" evidence="1">
    <location>
        <begin position="127"/>
        <end position="155"/>
    </location>
</feature>
<evidence type="ECO:0000313" key="2">
    <source>
        <dbReference type="EMBL" id="KAG2605778.1"/>
    </source>
</evidence>
<evidence type="ECO:0000256" key="1">
    <source>
        <dbReference type="SAM" id="MobiDB-lite"/>
    </source>
</evidence>
<evidence type="ECO:0000313" key="3">
    <source>
        <dbReference type="Proteomes" id="UP000823388"/>
    </source>
</evidence>
<dbReference type="AlphaFoldDB" id="A0A8T0T832"/>
<accession>A0A8T0T832</accession>
<sequence>MAPLRPWRRPPLHPYSMAARGACRPAAEGRPERMVGWRCPASPSSLTGSGKRMAGRTGSVSASSDPCSLCGDAHGSGGRDPAAPARIPAERRLLSPPSSLPSMAVHPSSFLPPSGSAGGAGVVSGLSIAAEQGRPRRSSSALKCRRRRQGRDGGPLARVHGRLWVAAGRRKRRARWRRMVGSSGGVSLELELRRPFSLLPPTPWRSKIHSSGSPPAACPSGGPDARHGGGWGGACEGRRGPHTAVVACRPYRDVCSVSEAIRDFSVRIYSTRCRVKNATPVLEGRVPGALAHPGRTALQSDWLDSFPCDKRCILS</sequence>
<protein>
    <submittedName>
        <fullName evidence="2">Uncharacterized protein</fullName>
    </submittedName>
</protein>
<feature type="region of interest" description="Disordered" evidence="1">
    <location>
        <begin position="206"/>
        <end position="225"/>
    </location>
</feature>
<dbReference type="Proteomes" id="UP000823388">
    <property type="component" value="Chromosome 4N"/>
</dbReference>
<feature type="region of interest" description="Disordered" evidence="1">
    <location>
        <begin position="26"/>
        <end position="66"/>
    </location>
</feature>
<organism evidence="2 3">
    <name type="scientific">Panicum virgatum</name>
    <name type="common">Blackwell switchgrass</name>
    <dbReference type="NCBI Taxonomy" id="38727"/>
    <lineage>
        <taxon>Eukaryota</taxon>
        <taxon>Viridiplantae</taxon>
        <taxon>Streptophyta</taxon>
        <taxon>Embryophyta</taxon>
        <taxon>Tracheophyta</taxon>
        <taxon>Spermatophyta</taxon>
        <taxon>Magnoliopsida</taxon>
        <taxon>Liliopsida</taxon>
        <taxon>Poales</taxon>
        <taxon>Poaceae</taxon>
        <taxon>PACMAD clade</taxon>
        <taxon>Panicoideae</taxon>
        <taxon>Panicodae</taxon>
        <taxon>Paniceae</taxon>
        <taxon>Panicinae</taxon>
        <taxon>Panicum</taxon>
        <taxon>Panicum sect. Hiantes</taxon>
    </lineage>
</organism>
<gene>
    <name evidence="2" type="ORF">PVAP13_4NG219720</name>
</gene>